<gene>
    <name evidence="2" type="ordered locus">Caci_6627</name>
</gene>
<dbReference type="Proteomes" id="UP000000851">
    <property type="component" value="Chromosome"/>
</dbReference>
<dbReference type="InterPro" id="IPR011256">
    <property type="entry name" value="Reg_factor_effector_dom_sf"/>
</dbReference>
<dbReference type="eggNOG" id="COG4978">
    <property type="taxonomic scope" value="Bacteria"/>
</dbReference>
<dbReference type="AlphaFoldDB" id="C7PZY0"/>
<evidence type="ECO:0000259" key="1">
    <source>
        <dbReference type="SMART" id="SM00871"/>
    </source>
</evidence>
<protein>
    <submittedName>
        <fullName evidence="2">Transcriptional activator ligand binding domain protein</fullName>
    </submittedName>
</protein>
<sequence length="164" mass="17922">MPIEPVILHRTEQPYIGITQTITMQTFDQATAHIPQLFAWLDARGLAPDGPPFLKLNIIDMERELQVEAGVPIADGTTPDDTVHCGTLPAGRYLALTTVGSPDEHIAGIAALFDWADAQGLVLERSETDAGSKWAGRLEELLTDPSLEPDPNKQEIQNLFLLVD</sequence>
<dbReference type="RefSeq" id="WP_015795202.1">
    <property type="nucleotide sequence ID" value="NC_013131.1"/>
</dbReference>
<accession>C7PZY0</accession>
<dbReference type="InterPro" id="IPR010499">
    <property type="entry name" value="AraC_E-bd"/>
</dbReference>
<name>C7PZY0_CATAD</name>
<feature type="domain" description="AraC effector-binding" evidence="1">
    <location>
        <begin position="3"/>
        <end position="163"/>
    </location>
</feature>
<dbReference type="SUPFAM" id="SSF55136">
    <property type="entry name" value="Probable bacterial effector-binding domain"/>
    <property type="match status" value="1"/>
</dbReference>
<dbReference type="InterPro" id="IPR029442">
    <property type="entry name" value="GyrI-like"/>
</dbReference>
<dbReference type="SMART" id="SM00871">
    <property type="entry name" value="AraC_E_bind"/>
    <property type="match status" value="1"/>
</dbReference>
<dbReference type="HOGENOM" id="CLU_113664_2_0_11"/>
<dbReference type="Pfam" id="PF06445">
    <property type="entry name" value="GyrI-like"/>
    <property type="match status" value="1"/>
</dbReference>
<dbReference type="KEGG" id="cai:Caci_6627"/>
<dbReference type="InParanoid" id="C7PZY0"/>
<evidence type="ECO:0000313" key="2">
    <source>
        <dbReference type="EMBL" id="ACU75473.1"/>
    </source>
</evidence>
<organism evidence="2 3">
    <name type="scientific">Catenulispora acidiphila (strain DSM 44928 / JCM 14897 / NBRC 102108 / NRRL B-24433 / ID139908)</name>
    <dbReference type="NCBI Taxonomy" id="479433"/>
    <lineage>
        <taxon>Bacteria</taxon>
        <taxon>Bacillati</taxon>
        <taxon>Actinomycetota</taxon>
        <taxon>Actinomycetes</taxon>
        <taxon>Catenulisporales</taxon>
        <taxon>Catenulisporaceae</taxon>
        <taxon>Catenulispora</taxon>
    </lineage>
</organism>
<dbReference type="Gene3D" id="3.20.80.10">
    <property type="entry name" value="Regulatory factor, effector binding domain"/>
    <property type="match status" value="1"/>
</dbReference>
<proteinExistence type="predicted"/>
<keyword evidence="3" id="KW-1185">Reference proteome</keyword>
<dbReference type="EMBL" id="CP001700">
    <property type="protein sequence ID" value="ACU75473.1"/>
    <property type="molecule type" value="Genomic_DNA"/>
</dbReference>
<evidence type="ECO:0000313" key="3">
    <source>
        <dbReference type="Proteomes" id="UP000000851"/>
    </source>
</evidence>
<reference evidence="2 3" key="1">
    <citation type="journal article" date="2009" name="Stand. Genomic Sci.">
        <title>Complete genome sequence of Catenulispora acidiphila type strain (ID 139908).</title>
        <authorList>
            <person name="Copeland A."/>
            <person name="Lapidus A."/>
            <person name="Glavina Del Rio T."/>
            <person name="Nolan M."/>
            <person name="Lucas S."/>
            <person name="Chen F."/>
            <person name="Tice H."/>
            <person name="Cheng J.F."/>
            <person name="Bruce D."/>
            <person name="Goodwin L."/>
            <person name="Pitluck S."/>
            <person name="Mikhailova N."/>
            <person name="Pati A."/>
            <person name="Ivanova N."/>
            <person name="Mavromatis K."/>
            <person name="Chen A."/>
            <person name="Palaniappan K."/>
            <person name="Chain P."/>
            <person name="Land M."/>
            <person name="Hauser L."/>
            <person name="Chang Y.J."/>
            <person name="Jeffries C.D."/>
            <person name="Chertkov O."/>
            <person name="Brettin T."/>
            <person name="Detter J.C."/>
            <person name="Han C."/>
            <person name="Ali Z."/>
            <person name="Tindall B.J."/>
            <person name="Goker M."/>
            <person name="Bristow J."/>
            <person name="Eisen J.A."/>
            <person name="Markowitz V."/>
            <person name="Hugenholtz P."/>
            <person name="Kyrpides N.C."/>
            <person name="Klenk H.P."/>
        </authorList>
    </citation>
    <scope>NUCLEOTIDE SEQUENCE [LARGE SCALE GENOMIC DNA]</scope>
    <source>
        <strain evidence="3">DSM 44928 / JCM 14897 / NBRC 102108 / NRRL B-24433 / ID139908</strain>
    </source>
</reference>